<feature type="domain" description="Helix-turn-helix type 11" evidence="1">
    <location>
        <begin position="13"/>
        <end position="55"/>
    </location>
</feature>
<dbReference type="InterPro" id="IPR036390">
    <property type="entry name" value="WH_DNA-bd_sf"/>
</dbReference>
<dbReference type="Proteomes" id="UP000050517">
    <property type="component" value="Unassembled WGS sequence"/>
</dbReference>
<dbReference type="OrthoDB" id="3375207at2"/>
<dbReference type="EMBL" id="LKST01000001">
    <property type="protein sequence ID" value="KQB85546.1"/>
    <property type="molecule type" value="Genomic_DNA"/>
</dbReference>
<dbReference type="PANTHER" id="PTHR30363">
    <property type="entry name" value="HTH-TYPE TRANSCRIPTIONAL REGULATOR SRLR-RELATED"/>
    <property type="match status" value="1"/>
</dbReference>
<dbReference type="InterPro" id="IPR036388">
    <property type="entry name" value="WH-like_DNA-bd_sf"/>
</dbReference>
<dbReference type="InterPro" id="IPR013196">
    <property type="entry name" value="HTH_11"/>
</dbReference>
<dbReference type="RefSeq" id="WP_055121863.1">
    <property type="nucleotide sequence ID" value="NZ_LKST01000001.1"/>
</dbReference>
<organism evidence="2 3">
    <name type="scientific">Corynebacterium oculi</name>
    <dbReference type="NCBI Taxonomy" id="1544416"/>
    <lineage>
        <taxon>Bacteria</taxon>
        <taxon>Bacillati</taxon>
        <taxon>Actinomycetota</taxon>
        <taxon>Actinomycetes</taxon>
        <taxon>Mycobacteriales</taxon>
        <taxon>Corynebacteriaceae</taxon>
        <taxon>Corynebacterium</taxon>
    </lineage>
</organism>
<comment type="caution">
    <text evidence="2">The sequence shown here is derived from an EMBL/GenBank/DDBJ whole genome shotgun (WGS) entry which is preliminary data.</text>
</comment>
<name>A0A0N8W029_9CORY</name>
<dbReference type="PATRIC" id="fig|1544416.3.peg.693"/>
<dbReference type="InterPro" id="IPR050313">
    <property type="entry name" value="Carb_Metab_HTH_regulators"/>
</dbReference>
<dbReference type="CDD" id="cd00090">
    <property type="entry name" value="HTH_ARSR"/>
    <property type="match status" value="1"/>
</dbReference>
<dbReference type="STRING" id="1544416.Cocul_00692"/>
<dbReference type="SUPFAM" id="SSF46785">
    <property type="entry name" value="Winged helix' DNA-binding domain"/>
    <property type="match status" value="1"/>
</dbReference>
<dbReference type="AlphaFoldDB" id="A0A0N8W029"/>
<accession>A0A0N8W029</accession>
<dbReference type="PANTHER" id="PTHR30363:SF28">
    <property type="entry name" value="TRANSCRIPTIONAL REGULATORY PROTEIN-RELATED"/>
    <property type="match status" value="1"/>
</dbReference>
<proteinExistence type="predicted"/>
<dbReference type="Pfam" id="PF08279">
    <property type="entry name" value="HTH_11"/>
    <property type="match status" value="1"/>
</dbReference>
<sequence>MVRKTGSTDGDTRNAIMRSLLTHGPLTAAALGERLGLSTAGVRRHLDILLEEGLAYAESRRSPAPATRGRPAKHFRLTHRGREHFGHDYDSLAALALARLGRVGGPQAVRDLARARTESIVASVREGTTDSVEETARALARAFDDHGYAATVQRAGGGIQICQHHCPVSQVAAQYPELCEAEHEVISELLGTHVQPLASIAEGHGICTTNIPLYPTNSPEERSGS</sequence>
<protein>
    <submittedName>
        <fullName evidence="2">Bacterial regulatory protein, arsR family</fullName>
    </submittedName>
</protein>
<evidence type="ECO:0000313" key="2">
    <source>
        <dbReference type="EMBL" id="KQB85546.1"/>
    </source>
</evidence>
<evidence type="ECO:0000313" key="3">
    <source>
        <dbReference type="Proteomes" id="UP000050517"/>
    </source>
</evidence>
<reference evidence="2 3" key="1">
    <citation type="submission" date="2015-10" db="EMBL/GenBank/DDBJ databases">
        <title>Corynebacteirum lowii and Corynebacterium oculi species nova, derived from human clinical disease and and emended description of Corynebacterium mastiditis.</title>
        <authorList>
            <person name="Bernard K."/>
            <person name="Pacheco A.L."/>
            <person name="Mcdougall C."/>
            <person name="Burtx T."/>
            <person name="Weibe D."/>
            <person name="Tyler S."/>
            <person name="Olson A.B."/>
            <person name="Cnockaert M."/>
            <person name="Eguchi H."/>
            <person name="Kuwahara T."/>
            <person name="Nakayama-Imaohji H."/>
            <person name="Boudewijins M."/>
            <person name="Van Hoecke F."/>
            <person name="Bernier A.-M."/>
            <person name="Vandamme P."/>
        </authorList>
    </citation>
    <scope>NUCLEOTIDE SEQUENCE [LARGE SCALE GENOMIC DNA]</scope>
    <source>
        <strain evidence="2 3">NML 130210</strain>
    </source>
</reference>
<gene>
    <name evidence="2" type="ORF">Cocul_00692</name>
</gene>
<keyword evidence="3" id="KW-1185">Reference proteome</keyword>
<evidence type="ECO:0000259" key="1">
    <source>
        <dbReference type="Pfam" id="PF08279"/>
    </source>
</evidence>
<dbReference type="InterPro" id="IPR011991">
    <property type="entry name" value="ArsR-like_HTH"/>
</dbReference>
<dbReference type="Gene3D" id="1.10.10.10">
    <property type="entry name" value="Winged helix-like DNA-binding domain superfamily/Winged helix DNA-binding domain"/>
    <property type="match status" value="1"/>
</dbReference>